<sequence>MIVAFLILLAIGHWVLVFAVIMPPIIRSHGNFIVNPDSNTKIDSNNSVPFLLYTFSLDLFIVLMTIVGLLRQRAARSSKLWKSLYRQGIMYFLTTFAVQLPTVIFAWDTESACMIGAFSMPGLVISVMASSYAVMSLLALPHAADPDDIPAVREKPGHDMSLSPRRSPRLSTNINLPTGMDSTVASSNMIRSLPQMRMHGEHDLEATVVFGSSGRRESVVLYNEKNM</sequence>
<dbReference type="EMBL" id="JH930475">
    <property type="protein sequence ID" value="EKM52497.1"/>
    <property type="molecule type" value="Genomic_DNA"/>
</dbReference>
<feature type="transmembrane region" description="Helical" evidence="2">
    <location>
        <begin position="119"/>
        <end position="140"/>
    </location>
</feature>
<evidence type="ECO:0000313" key="3">
    <source>
        <dbReference type="EMBL" id="EKM52497.1"/>
    </source>
</evidence>
<keyword evidence="2" id="KW-0812">Transmembrane</keyword>
<feature type="compositionally biased region" description="Low complexity" evidence="1">
    <location>
        <begin position="161"/>
        <end position="171"/>
    </location>
</feature>
<protein>
    <submittedName>
        <fullName evidence="3">Uncharacterized protein</fullName>
    </submittedName>
</protein>
<dbReference type="InParanoid" id="K5WQ75"/>
<dbReference type="AlphaFoldDB" id="K5WQ75"/>
<evidence type="ECO:0000256" key="2">
    <source>
        <dbReference type="SAM" id="Phobius"/>
    </source>
</evidence>
<dbReference type="GeneID" id="18917853"/>
<keyword evidence="2" id="KW-1133">Transmembrane helix</keyword>
<gene>
    <name evidence="3" type="ORF">PHACADRAFT_260948</name>
</gene>
<proteinExistence type="predicted"/>
<reference evidence="3 4" key="1">
    <citation type="journal article" date="2012" name="BMC Genomics">
        <title>Comparative genomics of the white-rot fungi, Phanerochaete carnosa and P. chrysosporium, to elucidate the genetic basis of the distinct wood types they colonize.</title>
        <authorList>
            <person name="Suzuki H."/>
            <person name="MacDonald J."/>
            <person name="Syed K."/>
            <person name="Salamov A."/>
            <person name="Hori C."/>
            <person name="Aerts A."/>
            <person name="Henrissat B."/>
            <person name="Wiebenga A."/>
            <person name="vanKuyk P.A."/>
            <person name="Barry K."/>
            <person name="Lindquist E."/>
            <person name="LaButti K."/>
            <person name="Lapidus A."/>
            <person name="Lucas S."/>
            <person name="Coutinho P."/>
            <person name="Gong Y."/>
            <person name="Samejima M."/>
            <person name="Mahadevan R."/>
            <person name="Abou-Zaid M."/>
            <person name="de Vries R.P."/>
            <person name="Igarashi K."/>
            <person name="Yadav J.S."/>
            <person name="Grigoriev I.V."/>
            <person name="Master E.R."/>
        </authorList>
    </citation>
    <scope>NUCLEOTIDE SEQUENCE [LARGE SCALE GENOMIC DNA]</scope>
    <source>
        <strain evidence="3 4">HHB-10118-sp</strain>
    </source>
</reference>
<dbReference type="OrthoDB" id="2742220at2759"/>
<name>K5WQ75_PHACS</name>
<feature type="transmembrane region" description="Helical" evidence="2">
    <location>
        <begin position="90"/>
        <end position="107"/>
    </location>
</feature>
<accession>K5WQ75</accession>
<keyword evidence="4" id="KW-1185">Reference proteome</keyword>
<evidence type="ECO:0000256" key="1">
    <source>
        <dbReference type="SAM" id="MobiDB-lite"/>
    </source>
</evidence>
<feature type="transmembrane region" description="Helical" evidence="2">
    <location>
        <begin position="50"/>
        <end position="70"/>
    </location>
</feature>
<dbReference type="Proteomes" id="UP000008370">
    <property type="component" value="Unassembled WGS sequence"/>
</dbReference>
<feature type="region of interest" description="Disordered" evidence="1">
    <location>
        <begin position="149"/>
        <end position="173"/>
    </location>
</feature>
<dbReference type="KEGG" id="pco:PHACADRAFT_260948"/>
<organism evidence="3 4">
    <name type="scientific">Phanerochaete carnosa (strain HHB-10118-sp)</name>
    <name type="common">White-rot fungus</name>
    <name type="synonym">Peniophora carnosa</name>
    <dbReference type="NCBI Taxonomy" id="650164"/>
    <lineage>
        <taxon>Eukaryota</taxon>
        <taxon>Fungi</taxon>
        <taxon>Dikarya</taxon>
        <taxon>Basidiomycota</taxon>
        <taxon>Agaricomycotina</taxon>
        <taxon>Agaricomycetes</taxon>
        <taxon>Polyporales</taxon>
        <taxon>Phanerochaetaceae</taxon>
        <taxon>Phanerochaete</taxon>
    </lineage>
</organism>
<evidence type="ECO:0000313" key="4">
    <source>
        <dbReference type="Proteomes" id="UP000008370"/>
    </source>
</evidence>
<dbReference type="RefSeq" id="XP_007398841.1">
    <property type="nucleotide sequence ID" value="XM_007398779.1"/>
</dbReference>
<dbReference type="HOGENOM" id="CLU_059054_2_0_1"/>
<keyword evidence="2" id="KW-0472">Membrane</keyword>